<feature type="transmembrane region" description="Helical" evidence="6">
    <location>
        <begin position="103"/>
        <end position="130"/>
    </location>
</feature>
<dbReference type="GO" id="GO:0022857">
    <property type="term" value="F:transmembrane transporter activity"/>
    <property type="evidence" value="ECO:0007669"/>
    <property type="project" value="InterPro"/>
</dbReference>
<feature type="transmembrane region" description="Helical" evidence="6">
    <location>
        <begin position="211"/>
        <end position="229"/>
    </location>
</feature>
<dbReference type="PANTHER" id="PTHR45649">
    <property type="entry name" value="AMINO-ACID PERMEASE BAT1"/>
    <property type="match status" value="1"/>
</dbReference>
<evidence type="ECO:0000256" key="3">
    <source>
        <dbReference type="ARBA" id="ARBA00022692"/>
    </source>
</evidence>
<accession>A0A2N0APC5</accession>
<feature type="transmembrane region" description="Helical" evidence="6">
    <location>
        <begin position="378"/>
        <end position="401"/>
    </location>
</feature>
<dbReference type="RefSeq" id="WP_100743064.1">
    <property type="nucleotide sequence ID" value="NZ_NPDW01000001.1"/>
</dbReference>
<keyword evidence="2" id="KW-0813">Transport</keyword>
<evidence type="ECO:0000256" key="2">
    <source>
        <dbReference type="ARBA" id="ARBA00022448"/>
    </source>
</evidence>
<dbReference type="Pfam" id="PF13520">
    <property type="entry name" value="AA_permease_2"/>
    <property type="match status" value="1"/>
</dbReference>
<dbReference type="PANTHER" id="PTHR45649:SF26">
    <property type="entry name" value="OS04G0435100 PROTEIN"/>
    <property type="match status" value="1"/>
</dbReference>
<evidence type="ECO:0000256" key="6">
    <source>
        <dbReference type="SAM" id="Phobius"/>
    </source>
</evidence>
<dbReference type="EMBL" id="NPDX01000001">
    <property type="protein sequence ID" value="PJZ86164.1"/>
    <property type="molecule type" value="Genomic_DNA"/>
</dbReference>
<feature type="transmembrane region" description="Helical" evidence="6">
    <location>
        <begin position="413"/>
        <end position="434"/>
    </location>
</feature>
<feature type="transmembrane region" description="Helical" evidence="6">
    <location>
        <begin position="142"/>
        <end position="161"/>
    </location>
</feature>
<reference evidence="7 8" key="1">
    <citation type="submission" date="2017-07" db="EMBL/GenBank/DDBJ databases">
        <title>Leptospira spp. isolated from tropical soils.</title>
        <authorList>
            <person name="Thibeaux R."/>
            <person name="Iraola G."/>
            <person name="Ferres I."/>
            <person name="Bierque E."/>
            <person name="Girault D."/>
            <person name="Soupe-Gilbert M.-E."/>
            <person name="Picardeau M."/>
            <person name="Goarant C."/>
        </authorList>
    </citation>
    <scope>NUCLEOTIDE SEQUENCE [LARGE SCALE GENOMIC DNA]</scope>
    <source>
        <strain evidence="7 8">FH2-B-A1</strain>
    </source>
</reference>
<dbReference type="Proteomes" id="UP000232145">
    <property type="component" value="Unassembled WGS sequence"/>
</dbReference>
<protein>
    <submittedName>
        <fullName evidence="7">Amino acid permease</fullName>
    </submittedName>
</protein>
<dbReference type="PIRSF" id="PIRSF006060">
    <property type="entry name" value="AA_transporter"/>
    <property type="match status" value="1"/>
</dbReference>
<feature type="transmembrane region" description="Helical" evidence="6">
    <location>
        <begin position="446"/>
        <end position="469"/>
    </location>
</feature>
<keyword evidence="3 6" id="KW-0812">Transmembrane</keyword>
<comment type="caution">
    <text evidence="7">The sequence shown here is derived from an EMBL/GenBank/DDBJ whole genome shotgun (WGS) entry which is preliminary data.</text>
</comment>
<feature type="transmembrane region" description="Helical" evidence="6">
    <location>
        <begin position="32"/>
        <end position="55"/>
    </location>
</feature>
<keyword evidence="4 6" id="KW-1133">Transmembrane helix</keyword>
<dbReference type="Gene3D" id="1.20.1740.10">
    <property type="entry name" value="Amino acid/polyamine transporter I"/>
    <property type="match status" value="1"/>
</dbReference>
<dbReference type="AlphaFoldDB" id="A0A2N0APC5"/>
<feature type="transmembrane region" description="Helical" evidence="6">
    <location>
        <begin position="350"/>
        <end position="372"/>
    </location>
</feature>
<evidence type="ECO:0000256" key="4">
    <source>
        <dbReference type="ARBA" id="ARBA00022989"/>
    </source>
</evidence>
<organism evidence="7 8">
    <name type="scientific">Leptospira harrisiae</name>
    <dbReference type="NCBI Taxonomy" id="2023189"/>
    <lineage>
        <taxon>Bacteria</taxon>
        <taxon>Pseudomonadati</taxon>
        <taxon>Spirochaetota</taxon>
        <taxon>Spirochaetia</taxon>
        <taxon>Leptospirales</taxon>
        <taxon>Leptospiraceae</taxon>
        <taxon>Leptospira</taxon>
    </lineage>
</organism>
<evidence type="ECO:0000313" key="8">
    <source>
        <dbReference type="Proteomes" id="UP000232145"/>
    </source>
</evidence>
<proteinExistence type="predicted"/>
<evidence type="ECO:0000313" key="7">
    <source>
        <dbReference type="EMBL" id="PJZ86164.1"/>
    </source>
</evidence>
<sequence>MDQKSLDQDSAQLEALGLKSEFERSMSFWENFSLGFTYLSPVVGVYSVFALAIQAGGPPMIWNYLLVGLGQFLVCLIFGEIVSQYPISGGIYPWSLRLVGERWAWMSAWVYAWALFTTVAAVAVGGAPFLSQLIGIEFGNSGFIWIAIGMILISTILNLSGTRLLAQVAFFGFLCELVGAVVVGGYLLIFAKVNSLSILWNTYSFGDGTNYFPAFLASSVAAMFCYYGFEACGDVAEETPNAGSAIPKSMRMTIYIGGGAATFVCLALLLALPNVEKAISGEDADPVTTTLVAAMGMTGYRMVIVVVMVSFLSCLLSLQAAASRLLFSFARDGMIFGSKHLNHLSKSGKVPVNALIVTGLIPIVIASMGHWLQDAVTTIISFASAGIYVAFQMVVIAALYARSKGWKPSGSFTLGKLGFPINAIALFYGITAVANMVWPRTPEEPWYINYGMIFTSLVVVGSGILYLFLTKPHLKRKRS</sequence>
<gene>
    <name evidence="7" type="ORF">CH364_08335</name>
</gene>
<keyword evidence="5 6" id="KW-0472">Membrane</keyword>
<keyword evidence="8" id="KW-1185">Reference proteome</keyword>
<feature type="transmembrane region" description="Helical" evidence="6">
    <location>
        <begin position="61"/>
        <end position="82"/>
    </location>
</feature>
<name>A0A2N0APC5_9LEPT</name>
<feature type="transmembrane region" description="Helical" evidence="6">
    <location>
        <begin position="250"/>
        <end position="272"/>
    </location>
</feature>
<evidence type="ECO:0000256" key="5">
    <source>
        <dbReference type="ARBA" id="ARBA00023136"/>
    </source>
</evidence>
<evidence type="ECO:0000256" key="1">
    <source>
        <dbReference type="ARBA" id="ARBA00004141"/>
    </source>
</evidence>
<dbReference type="GO" id="GO:0016020">
    <property type="term" value="C:membrane"/>
    <property type="evidence" value="ECO:0007669"/>
    <property type="project" value="UniProtKB-SubCell"/>
</dbReference>
<comment type="subcellular location">
    <subcellularLocation>
        <location evidence="1">Membrane</location>
        <topology evidence="1">Multi-pass membrane protein</topology>
    </subcellularLocation>
</comment>
<dbReference type="InterPro" id="IPR002293">
    <property type="entry name" value="AA/rel_permease1"/>
</dbReference>
<feature type="transmembrane region" description="Helical" evidence="6">
    <location>
        <begin position="168"/>
        <end position="191"/>
    </location>
</feature>
<dbReference type="OrthoDB" id="9762947at2"/>